<dbReference type="Proteomes" id="UP000030758">
    <property type="component" value="Unassembled WGS sequence"/>
</dbReference>
<evidence type="ECO:0000313" key="2">
    <source>
        <dbReference type="EMBL" id="KFD65544.1"/>
    </source>
</evidence>
<dbReference type="Proteomes" id="UP000030764">
    <property type="component" value="Unassembled WGS sequence"/>
</dbReference>
<proteinExistence type="predicted"/>
<reference evidence="2 3" key="1">
    <citation type="journal article" date="2014" name="Nat. Genet.">
        <title>Genome and transcriptome of the porcine whipworm Trichuris suis.</title>
        <authorList>
            <person name="Jex A.R."/>
            <person name="Nejsum P."/>
            <person name="Schwarz E.M."/>
            <person name="Hu L."/>
            <person name="Young N.D."/>
            <person name="Hall R.S."/>
            <person name="Korhonen P.K."/>
            <person name="Liao S."/>
            <person name="Thamsborg S."/>
            <person name="Xia J."/>
            <person name="Xu P."/>
            <person name="Wang S."/>
            <person name="Scheerlinck J.P."/>
            <person name="Hofmann A."/>
            <person name="Sternberg P.W."/>
            <person name="Wang J."/>
            <person name="Gasser R.B."/>
        </authorList>
    </citation>
    <scope>NUCLEOTIDE SEQUENCE [LARGE SCALE GENOMIC DNA]</scope>
    <source>
        <strain evidence="2">DCEP-RM93F</strain>
        <strain evidence="1">DCEP-RM93M</strain>
    </source>
</reference>
<organism evidence="2">
    <name type="scientific">Trichuris suis</name>
    <name type="common">pig whipworm</name>
    <dbReference type="NCBI Taxonomy" id="68888"/>
    <lineage>
        <taxon>Eukaryota</taxon>
        <taxon>Metazoa</taxon>
        <taxon>Ecdysozoa</taxon>
        <taxon>Nematoda</taxon>
        <taxon>Enoplea</taxon>
        <taxon>Dorylaimia</taxon>
        <taxon>Trichinellida</taxon>
        <taxon>Trichuridae</taxon>
        <taxon>Trichuris</taxon>
    </lineage>
</organism>
<dbReference type="AlphaFoldDB" id="A0A085N7U8"/>
<dbReference type="EMBL" id="KL367536">
    <property type="protein sequence ID" value="KFD65544.1"/>
    <property type="molecule type" value="Genomic_DNA"/>
</dbReference>
<protein>
    <submittedName>
        <fullName evidence="2">Uncharacterized protein</fullName>
    </submittedName>
</protein>
<name>A0A085N7U8_9BILA</name>
<gene>
    <name evidence="1" type="ORF">M513_05954</name>
    <name evidence="2" type="ORF">M514_05954</name>
</gene>
<sequence length="113" mass="13075">MTKGQTDEQRLNEETTTYQKRTLRMIHQKILRNIQTCTLLAVSKQEQKMPNALRRTLILHTNAKAEKNHKTDRVCFERRKFTNAIGGGGDPSSLNGYKIVRIRNVTCIISFQE</sequence>
<dbReference type="EMBL" id="KL363219">
    <property type="protein sequence ID" value="KFD53244.1"/>
    <property type="molecule type" value="Genomic_DNA"/>
</dbReference>
<evidence type="ECO:0000313" key="1">
    <source>
        <dbReference type="EMBL" id="KFD53244.1"/>
    </source>
</evidence>
<keyword evidence="3" id="KW-1185">Reference proteome</keyword>
<accession>A0A085N7U8</accession>
<evidence type="ECO:0000313" key="3">
    <source>
        <dbReference type="Proteomes" id="UP000030764"/>
    </source>
</evidence>